<gene>
    <name evidence="1" type="ORF">LTS18_002126</name>
</gene>
<proteinExistence type="predicted"/>
<dbReference type="EMBL" id="JAWDJW010006940">
    <property type="protein sequence ID" value="KAK3063221.1"/>
    <property type="molecule type" value="Genomic_DNA"/>
</dbReference>
<evidence type="ECO:0000313" key="1">
    <source>
        <dbReference type="EMBL" id="KAK3063221.1"/>
    </source>
</evidence>
<organism evidence="1 2">
    <name type="scientific">Coniosporium uncinatum</name>
    <dbReference type="NCBI Taxonomy" id="93489"/>
    <lineage>
        <taxon>Eukaryota</taxon>
        <taxon>Fungi</taxon>
        <taxon>Dikarya</taxon>
        <taxon>Ascomycota</taxon>
        <taxon>Pezizomycotina</taxon>
        <taxon>Dothideomycetes</taxon>
        <taxon>Dothideomycetes incertae sedis</taxon>
        <taxon>Coniosporium</taxon>
    </lineage>
</organism>
<comment type="caution">
    <text evidence="1">The sequence shown here is derived from an EMBL/GenBank/DDBJ whole genome shotgun (WGS) entry which is preliminary data.</text>
</comment>
<keyword evidence="2" id="KW-1185">Reference proteome</keyword>
<accession>A0ACC3D7S9</accession>
<sequence>NTYSIDNKSTIPARIFFAQGCEVEVEVGGGGAEEDAPVPEPALIRPQKRRR</sequence>
<name>A0ACC3D7S9_9PEZI</name>
<dbReference type="Proteomes" id="UP001186974">
    <property type="component" value="Unassembled WGS sequence"/>
</dbReference>
<feature type="non-terminal residue" evidence="1">
    <location>
        <position position="1"/>
    </location>
</feature>
<evidence type="ECO:0000313" key="2">
    <source>
        <dbReference type="Proteomes" id="UP001186974"/>
    </source>
</evidence>
<reference evidence="1" key="1">
    <citation type="submission" date="2024-09" db="EMBL/GenBank/DDBJ databases">
        <title>Black Yeasts Isolated from many extreme environments.</title>
        <authorList>
            <person name="Coleine C."/>
            <person name="Stajich J.E."/>
            <person name="Selbmann L."/>
        </authorList>
    </citation>
    <scope>NUCLEOTIDE SEQUENCE</scope>
    <source>
        <strain evidence="1">CCFEE 5737</strain>
    </source>
</reference>
<protein>
    <submittedName>
        <fullName evidence="1">Uncharacterized protein</fullName>
    </submittedName>
</protein>